<dbReference type="SUPFAM" id="SSF56219">
    <property type="entry name" value="DNase I-like"/>
    <property type="match status" value="1"/>
</dbReference>
<reference evidence="2" key="1">
    <citation type="submission" date="2019-08" db="EMBL/GenBank/DDBJ databases">
        <title>The genome of the North American firefly Photinus pyralis.</title>
        <authorList>
            <consortium name="Photinus pyralis genome working group"/>
            <person name="Fallon T.R."/>
            <person name="Sander Lower S.E."/>
            <person name="Weng J.-K."/>
        </authorList>
    </citation>
    <scope>NUCLEOTIDE SEQUENCE</scope>
    <source>
        <strain evidence="2">TRF0915ILg1</strain>
        <tissue evidence="2">Whole body</tissue>
    </source>
</reference>
<dbReference type="Gene3D" id="3.60.10.10">
    <property type="entry name" value="Endonuclease/exonuclease/phosphatase"/>
    <property type="match status" value="1"/>
</dbReference>
<evidence type="ECO:0000256" key="1">
    <source>
        <dbReference type="SAM" id="Coils"/>
    </source>
</evidence>
<keyword evidence="1" id="KW-0175">Coiled coil</keyword>
<proteinExistence type="predicted"/>
<evidence type="ECO:0000313" key="2">
    <source>
        <dbReference type="EMBL" id="KAF2891931.1"/>
    </source>
</evidence>
<gene>
    <name evidence="2" type="ORF">ILUMI_14242</name>
</gene>
<evidence type="ECO:0000313" key="3">
    <source>
        <dbReference type="Proteomes" id="UP000801492"/>
    </source>
</evidence>
<protein>
    <submittedName>
        <fullName evidence="2">Uncharacterized protein</fullName>
    </submittedName>
</protein>
<name>A0A8K0GAN2_IGNLU</name>
<dbReference type="Proteomes" id="UP000801492">
    <property type="component" value="Unassembled WGS sequence"/>
</dbReference>
<dbReference type="EMBL" id="VTPC01018932">
    <property type="protein sequence ID" value="KAF2891931.1"/>
    <property type="molecule type" value="Genomic_DNA"/>
</dbReference>
<sequence>MENRLEKLIDKLEISEQMVTKLQNDILKLREENEELRDANDGLEQYTRRNSVRIFGIKEGGSEDIYDIGRYIVYRCDCSQVLSGKQGGGVLITVHKKYKSEAINVNIILESLFVKIHMYGKDIIINSVYFPPHTIAATYEEYFNTLENTNLFLTNDVLS</sequence>
<feature type="coiled-coil region" evidence="1">
    <location>
        <begin position="5"/>
        <end position="49"/>
    </location>
</feature>
<accession>A0A8K0GAN2</accession>
<comment type="caution">
    <text evidence="2">The sequence shown here is derived from an EMBL/GenBank/DDBJ whole genome shotgun (WGS) entry which is preliminary data.</text>
</comment>
<keyword evidence="3" id="KW-1185">Reference proteome</keyword>
<dbReference type="InterPro" id="IPR036691">
    <property type="entry name" value="Endo/exonu/phosph_ase_sf"/>
</dbReference>
<dbReference type="AlphaFoldDB" id="A0A8K0GAN2"/>
<dbReference type="OrthoDB" id="6781220at2759"/>
<organism evidence="2 3">
    <name type="scientific">Ignelater luminosus</name>
    <name type="common">Cucubano</name>
    <name type="synonym">Pyrophorus luminosus</name>
    <dbReference type="NCBI Taxonomy" id="2038154"/>
    <lineage>
        <taxon>Eukaryota</taxon>
        <taxon>Metazoa</taxon>
        <taxon>Ecdysozoa</taxon>
        <taxon>Arthropoda</taxon>
        <taxon>Hexapoda</taxon>
        <taxon>Insecta</taxon>
        <taxon>Pterygota</taxon>
        <taxon>Neoptera</taxon>
        <taxon>Endopterygota</taxon>
        <taxon>Coleoptera</taxon>
        <taxon>Polyphaga</taxon>
        <taxon>Elateriformia</taxon>
        <taxon>Elateroidea</taxon>
        <taxon>Elateridae</taxon>
        <taxon>Agrypninae</taxon>
        <taxon>Pyrophorini</taxon>
        <taxon>Ignelater</taxon>
    </lineage>
</organism>